<dbReference type="EMBL" id="HE601409">
    <property type="protein sequence ID" value="CAR98320.1"/>
    <property type="molecule type" value="Genomic_DNA"/>
</dbReference>
<feature type="region of interest" description="Disordered" evidence="1">
    <location>
        <begin position="41"/>
        <end position="130"/>
    </location>
</feature>
<dbReference type="CTD" id="68919344"/>
<dbReference type="GeneID" id="68919344"/>
<feature type="compositionally biased region" description="Basic residues" evidence="1">
    <location>
        <begin position="101"/>
        <end position="114"/>
    </location>
</feature>
<dbReference type="AlphaFoldDB" id="B6IEJ0"/>
<accession>B6IEJ0</accession>
<organism evidence="2 3">
    <name type="scientific">Caenorhabditis briggsae</name>
    <dbReference type="NCBI Taxonomy" id="6238"/>
    <lineage>
        <taxon>Eukaryota</taxon>
        <taxon>Metazoa</taxon>
        <taxon>Ecdysozoa</taxon>
        <taxon>Nematoda</taxon>
        <taxon>Chromadorea</taxon>
        <taxon>Rhabditida</taxon>
        <taxon>Rhabditina</taxon>
        <taxon>Rhabditomorpha</taxon>
        <taxon>Rhabditoidea</taxon>
        <taxon>Rhabditidae</taxon>
        <taxon>Peloderinae</taxon>
        <taxon>Caenorhabditis</taxon>
    </lineage>
</organism>
<evidence type="ECO:0000313" key="4">
    <source>
        <dbReference type="WormBase" id="CBG27895"/>
    </source>
</evidence>
<proteinExistence type="predicted"/>
<dbReference type="FunCoup" id="B6IEJ0">
    <property type="interactions" value="75"/>
</dbReference>
<dbReference type="KEGG" id="cbr:CBG_27895"/>
<dbReference type="HOGENOM" id="CLU_1385287_0_0_1"/>
<feature type="compositionally biased region" description="Pro residues" evidence="1">
    <location>
        <begin position="49"/>
        <end position="60"/>
    </location>
</feature>
<dbReference type="WormBase" id="CBG27895">
    <property type="protein sequence ID" value="CBP41811"/>
    <property type="gene ID" value="WBGene00089309"/>
</dbReference>
<sequence>MYGHCQDYNLYEAPIYENLIDPPLFYIERFSPILQETDLKPRYRTEPPMLAPTPRTPPPSREYKKEFQSFLSECPPPEPTDTRNTPVHLPEISRQEPARAKLSKQARPPKKAKNCSKLPSDPPQRGRARTPRFFIKMAQICAKWEQSQKDRASASIADRLNTLTIGEFYPQDPSPVLTMVTSKLLMIIKLISLFEFF</sequence>
<reference evidence="2 3" key="1">
    <citation type="journal article" date="2003" name="PLoS Biol.">
        <title>The genome sequence of Caenorhabditis briggsae: a platform for comparative genomics.</title>
        <authorList>
            <person name="Stein L.D."/>
            <person name="Bao Z."/>
            <person name="Blasiar D."/>
            <person name="Blumenthal T."/>
            <person name="Brent M.R."/>
            <person name="Chen N."/>
            <person name="Chinwalla A."/>
            <person name="Clarke L."/>
            <person name="Clee C."/>
            <person name="Coghlan A."/>
            <person name="Coulson A."/>
            <person name="D'Eustachio P."/>
            <person name="Fitch D.H."/>
            <person name="Fulton L.A."/>
            <person name="Fulton R.E."/>
            <person name="Griffiths-Jones S."/>
            <person name="Harris T.W."/>
            <person name="Hillier L.W."/>
            <person name="Kamath R."/>
            <person name="Kuwabara P.E."/>
            <person name="Mardis E.R."/>
            <person name="Marra M.A."/>
            <person name="Miner T.L."/>
            <person name="Minx P."/>
            <person name="Mullikin J.C."/>
            <person name="Plumb R.W."/>
            <person name="Rogers J."/>
            <person name="Schein J.E."/>
            <person name="Sohrmann M."/>
            <person name="Spieth J."/>
            <person name="Stajich J.E."/>
            <person name="Wei C."/>
            <person name="Willey D."/>
            <person name="Wilson R.K."/>
            <person name="Durbin R."/>
            <person name="Waterston R.H."/>
        </authorList>
    </citation>
    <scope>NUCLEOTIDE SEQUENCE [LARGE SCALE GENOMIC DNA]</scope>
    <source>
        <strain evidence="2 3">AF16</strain>
    </source>
</reference>
<dbReference type="RefSeq" id="XP_045097893.1">
    <property type="nucleotide sequence ID" value="XM_045240144.1"/>
</dbReference>
<reference evidence="2 3" key="2">
    <citation type="journal article" date="2011" name="PLoS Genet.">
        <title>Caenorhabditis briggsae recombinant inbred line genotypes reveal inter-strain incompatibility and the evolution of recombination.</title>
        <authorList>
            <person name="Ross J.A."/>
            <person name="Koboldt D.C."/>
            <person name="Staisch J.E."/>
            <person name="Chamberlin H.M."/>
            <person name="Gupta B.P."/>
            <person name="Miller R.D."/>
            <person name="Baird S.E."/>
            <person name="Haag E.S."/>
        </authorList>
    </citation>
    <scope>NUCLEOTIDE SEQUENCE [LARGE SCALE GENOMIC DNA]</scope>
    <source>
        <strain evidence="2 3">AF16</strain>
    </source>
</reference>
<name>B6IEJ0_CAEBR</name>
<gene>
    <name evidence="2 4" type="ORF">CBG27895</name>
    <name evidence="2" type="ORF">CBG_27895</name>
</gene>
<dbReference type="InParanoid" id="B6IEJ0"/>
<evidence type="ECO:0000313" key="3">
    <source>
        <dbReference type="Proteomes" id="UP000008549"/>
    </source>
</evidence>
<evidence type="ECO:0000256" key="1">
    <source>
        <dbReference type="SAM" id="MobiDB-lite"/>
    </source>
</evidence>
<evidence type="ECO:0000313" key="2">
    <source>
        <dbReference type="EMBL" id="CAR98320.1"/>
    </source>
</evidence>
<protein>
    <submittedName>
        <fullName evidence="2">Protein CBG27895</fullName>
    </submittedName>
</protein>
<dbReference type="Proteomes" id="UP000008549">
    <property type="component" value="Unassembled WGS sequence"/>
</dbReference>
<keyword evidence="3" id="KW-1185">Reference proteome</keyword>